<organism evidence="5 6">
    <name type="scientific">Sulfitobacter guttiformis</name>
    <dbReference type="NCBI Taxonomy" id="74349"/>
    <lineage>
        <taxon>Bacteria</taxon>
        <taxon>Pseudomonadati</taxon>
        <taxon>Pseudomonadota</taxon>
        <taxon>Alphaproteobacteria</taxon>
        <taxon>Rhodobacterales</taxon>
        <taxon>Roseobacteraceae</taxon>
        <taxon>Sulfitobacter</taxon>
    </lineage>
</organism>
<dbReference type="InterPro" id="IPR042099">
    <property type="entry name" value="ANL_N_sf"/>
</dbReference>
<dbReference type="Pfam" id="PF23562">
    <property type="entry name" value="AMP-binding_C_3"/>
    <property type="match status" value="1"/>
</dbReference>
<dbReference type="PROSITE" id="PS00455">
    <property type="entry name" value="AMP_BINDING"/>
    <property type="match status" value="1"/>
</dbReference>
<feature type="domain" description="AMP-dependent synthetase/ligase" evidence="4">
    <location>
        <begin position="18"/>
        <end position="436"/>
    </location>
</feature>
<sequence length="656" mass="73505">MALIECPAGQPASVPALLDRNAKMFADAPAYREKEYGIWQSWTWSETRDEVEALALGFLELGLNEGDFVAIIGRNRPYLYWAMMAAEKCGAVPVPLYQDANAEEMAYVMSHCGARFAIVGDQEQVDKIFEVRDQLPEFERIIYLDPRGLRKYDHDVLDQYAAVQDMGRANREKHKAELDARQAKLDYDSTGVMLYTSGTTGKPKGVVLSNRNIIETAKSSSEFDKLRQSDDILAYLPMAWVGDFIFSVGQALWTGFCTNCPESAETMHVDLREIGPTYYFAPPRVFETQLTNVMIRMEDASRFKKKLFDYYMGVARKVGADILDGKEVGLIDRLNYRMGEAFIYGPLKNTLGFSRVRVGYTAGEAIGPEIFDFYRSLGINLKQLYGQTEATVFITAQPDGQVRSDTVGVTCPGVELKIADNGEVFYRSPGVFVEYYKNAQSTADTKDSEGWVATGDAGFIEPDTGHLRIIDRAKDVGKMASGTLFAPKYVENKLKFFPNILEAVVFGNGKEECTAFINIDLTAVGNWAERNNIGYASYQELARHPQVMQQIQEHVEAVNASVAEDEMLSGCQLHRFVVLHKELDADDGELTRTRKVRRRIIEEKYADIIAALYDGSTQVSTETEVTYEDGRKGSIKATLEVRSAKIFADNRKMAAE</sequence>
<gene>
    <name evidence="5" type="ORF">C8N30_1962</name>
</gene>
<evidence type="ECO:0000256" key="1">
    <source>
        <dbReference type="ARBA" id="ARBA00022598"/>
    </source>
</evidence>
<comment type="caution">
    <text evidence="5">The sequence shown here is derived from an EMBL/GenBank/DDBJ whole genome shotgun (WGS) entry which is preliminary data.</text>
</comment>
<keyword evidence="3" id="KW-0443">Lipid metabolism</keyword>
<proteinExistence type="predicted"/>
<dbReference type="PANTHER" id="PTHR43272">
    <property type="entry name" value="LONG-CHAIN-FATTY-ACID--COA LIGASE"/>
    <property type="match status" value="1"/>
</dbReference>
<keyword evidence="1" id="KW-0436">Ligase</keyword>
<dbReference type="Pfam" id="PF00501">
    <property type="entry name" value="AMP-binding"/>
    <property type="match status" value="1"/>
</dbReference>
<dbReference type="Proteomes" id="UP000284407">
    <property type="component" value="Unassembled WGS sequence"/>
</dbReference>
<keyword evidence="6" id="KW-1185">Reference proteome</keyword>
<dbReference type="GO" id="GO:0016020">
    <property type="term" value="C:membrane"/>
    <property type="evidence" value="ECO:0007669"/>
    <property type="project" value="TreeGrafter"/>
</dbReference>
<dbReference type="Gene3D" id="3.40.50.12780">
    <property type="entry name" value="N-terminal domain of ligase-like"/>
    <property type="match status" value="1"/>
</dbReference>
<dbReference type="InterPro" id="IPR000873">
    <property type="entry name" value="AMP-dep_synth/lig_dom"/>
</dbReference>
<protein>
    <submittedName>
        <fullName evidence="5">Long-chain acyl-CoA synthetase</fullName>
    </submittedName>
</protein>
<dbReference type="GO" id="GO:0004467">
    <property type="term" value="F:long-chain fatty acid-CoA ligase activity"/>
    <property type="evidence" value="ECO:0007669"/>
    <property type="project" value="TreeGrafter"/>
</dbReference>
<evidence type="ECO:0000259" key="4">
    <source>
        <dbReference type="Pfam" id="PF00501"/>
    </source>
</evidence>
<dbReference type="PANTHER" id="PTHR43272:SF32">
    <property type="entry name" value="AMP-DEPENDENT SYNTHETASE_LIGASE DOMAIN-CONTAINING PROTEIN"/>
    <property type="match status" value="1"/>
</dbReference>
<evidence type="ECO:0000313" key="5">
    <source>
        <dbReference type="EMBL" id="RKE97364.1"/>
    </source>
</evidence>
<accession>A0A420DSQ4</accession>
<name>A0A420DSQ4_9RHOB</name>
<keyword evidence="2" id="KW-0276">Fatty acid metabolism</keyword>
<dbReference type="STRING" id="1443111.Z949_3991"/>
<dbReference type="AlphaFoldDB" id="A0A420DSQ4"/>
<evidence type="ECO:0000256" key="2">
    <source>
        <dbReference type="ARBA" id="ARBA00022832"/>
    </source>
</evidence>
<reference evidence="5 6" key="1">
    <citation type="submission" date="2018-09" db="EMBL/GenBank/DDBJ databases">
        <title>Genomic Encyclopedia of Archaeal and Bacterial Type Strains, Phase II (KMG-II): from individual species to whole genera.</title>
        <authorList>
            <person name="Goeker M."/>
        </authorList>
    </citation>
    <scope>NUCLEOTIDE SEQUENCE [LARGE SCALE GENOMIC DNA]</scope>
    <source>
        <strain evidence="5 6">DSM 11458</strain>
    </source>
</reference>
<dbReference type="RefSeq" id="WP_025064289.1">
    <property type="nucleotide sequence ID" value="NZ_RAQK01000001.1"/>
</dbReference>
<dbReference type="InterPro" id="IPR020845">
    <property type="entry name" value="AMP-binding_CS"/>
</dbReference>
<dbReference type="EMBL" id="RAQK01000001">
    <property type="protein sequence ID" value="RKE97364.1"/>
    <property type="molecule type" value="Genomic_DNA"/>
</dbReference>
<evidence type="ECO:0000256" key="3">
    <source>
        <dbReference type="ARBA" id="ARBA00023098"/>
    </source>
</evidence>
<dbReference type="SUPFAM" id="SSF56801">
    <property type="entry name" value="Acetyl-CoA synthetase-like"/>
    <property type="match status" value="1"/>
</dbReference>
<evidence type="ECO:0000313" key="6">
    <source>
        <dbReference type="Proteomes" id="UP000284407"/>
    </source>
</evidence>